<sequence length="112" mass="12483">MSSIVHSSSIIAKKSMQKKRKYIVQNDYSPIENTASTSSSSQKPNSSNECSESNIISKLLPVKVVNPYLKHENKDYDSLIICEFCGSHSYKKELHNNDSIKANESGQANSNK</sequence>
<keyword evidence="3" id="KW-1185">Reference proteome</keyword>
<dbReference type="EMBL" id="CAJVQB010018544">
    <property type="protein sequence ID" value="CAG8788029.1"/>
    <property type="molecule type" value="Genomic_DNA"/>
</dbReference>
<organism evidence="2 3">
    <name type="scientific">Gigaspora margarita</name>
    <dbReference type="NCBI Taxonomy" id="4874"/>
    <lineage>
        <taxon>Eukaryota</taxon>
        <taxon>Fungi</taxon>
        <taxon>Fungi incertae sedis</taxon>
        <taxon>Mucoromycota</taxon>
        <taxon>Glomeromycotina</taxon>
        <taxon>Glomeromycetes</taxon>
        <taxon>Diversisporales</taxon>
        <taxon>Gigasporaceae</taxon>
        <taxon>Gigaspora</taxon>
    </lineage>
</organism>
<accession>A0ABN7VNM6</accession>
<gene>
    <name evidence="2" type="ORF">GMARGA_LOCUS20772</name>
</gene>
<name>A0ABN7VNM6_GIGMA</name>
<proteinExistence type="predicted"/>
<evidence type="ECO:0000313" key="2">
    <source>
        <dbReference type="EMBL" id="CAG8788029.1"/>
    </source>
</evidence>
<protein>
    <submittedName>
        <fullName evidence="2">26788_t:CDS:1</fullName>
    </submittedName>
</protein>
<evidence type="ECO:0000256" key="1">
    <source>
        <dbReference type="SAM" id="MobiDB-lite"/>
    </source>
</evidence>
<feature type="region of interest" description="Disordered" evidence="1">
    <location>
        <begin position="23"/>
        <end position="51"/>
    </location>
</feature>
<evidence type="ECO:0000313" key="3">
    <source>
        <dbReference type="Proteomes" id="UP000789901"/>
    </source>
</evidence>
<comment type="caution">
    <text evidence="2">The sequence shown here is derived from an EMBL/GenBank/DDBJ whole genome shotgun (WGS) entry which is preliminary data.</text>
</comment>
<feature type="compositionally biased region" description="Low complexity" evidence="1">
    <location>
        <begin position="29"/>
        <end position="51"/>
    </location>
</feature>
<reference evidence="2 3" key="1">
    <citation type="submission" date="2021-06" db="EMBL/GenBank/DDBJ databases">
        <authorList>
            <person name="Kallberg Y."/>
            <person name="Tangrot J."/>
            <person name="Rosling A."/>
        </authorList>
    </citation>
    <scope>NUCLEOTIDE SEQUENCE [LARGE SCALE GENOMIC DNA]</scope>
    <source>
        <strain evidence="2 3">120-4 pot B 10/14</strain>
    </source>
</reference>
<feature type="non-terminal residue" evidence="2">
    <location>
        <position position="112"/>
    </location>
</feature>
<dbReference type="Proteomes" id="UP000789901">
    <property type="component" value="Unassembled WGS sequence"/>
</dbReference>